<keyword evidence="1" id="KW-0812">Transmembrane</keyword>
<sequence>MAGLPPTTAHAVDSGHSASMLGRRRRWLSSFFPLFFLLLSFPFPRAAQQLRRGGVILTPARRRCGGSVAAQRKMRLRPALHPSWHRAAGTVAAVGAVRPRRGSTACSWRGLAVARLLVLRITSIWLLPATASRR</sequence>
<evidence type="ECO:0000256" key="1">
    <source>
        <dbReference type="SAM" id="Phobius"/>
    </source>
</evidence>
<evidence type="ECO:0000313" key="3">
    <source>
        <dbReference type="Proteomes" id="UP000479710"/>
    </source>
</evidence>
<gene>
    <name evidence="2" type="ORF">E2562_011098</name>
</gene>
<name>A0A6G1EWJ7_9ORYZ</name>
<organism evidence="2 3">
    <name type="scientific">Oryza meyeriana var. granulata</name>
    <dbReference type="NCBI Taxonomy" id="110450"/>
    <lineage>
        <taxon>Eukaryota</taxon>
        <taxon>Viridiplantae</taxon>
        <taxon>Streptophyta</taxon>
        <taxon>Embryophyta</taxon>
        <taxon>Tracheophyta</taxon>
        <taxon>Spermatophyta</taxon>
        <taxon>Magnoliopsida</taxon>
        <taxon>Liliopsida</taxon>
        <taxon>Poales</taxon>
        <taxon>Poaceae</taxon>
        <taxon>BOP clade</taxon>
        <taxon>Oryzoideae</taxon>
        <taxon>Oryzeae</taxon>
        <taxon>Oryzinae</taxon>
        <taxon>Oryza</taxon>
        <taxon>Oryza meyeriana</taxon>
    </lineage>
</organism>
<feature type="transmembrane region" description="Helical" evidence="1">
    <location>
        <begin position="27"/>
        <end position="43"/>
    </location>
</feature>
<dbReference type="AlphaFoldDB" id="A0A6G1EWJ7"/>
<keyword evidence="3" id="KW-1185">Reference proteome</keyword>
<dbReference type="EMBL" id="SPHZ02000002">
    <property type="protein sequence ID" value="KAF0929014.1"/>
    <property type="molecule type" value="Genomic_DNA"/>
</dbReference>
<comment type="caution">
    <text evidence="2">The sequence shown here is derived from an EMBL/GenBank/DDBJ whole genome shotgun (WGS) entry which is preliminary data.</text>
</comment>
<reference evidence="2 3" key="1">
    <citation type="submission" date="2019-11" db="EMBL/GenBank/DDBJ databases">
        <title>Whole genome sequence of Oryza granulata.</title>
        <authorList>
            <person name="Li W."/>
        </authorList>
    </citation>
    <scope>NUCLEOTIDE SEQUENCE [LARGE SCALE GENOMIC DNA]</scope>
    <source>
        <strain evidence="3">cv. Menghai</strain>
        <tissue evidence="2">Leaf</tissue>
    </source>
</reference>
<keyword evidence="1" id="KW-1133">Transmembrane helix</keyword>
<accession>A0A6G1EWJ7</accession>
<proteinExistence type="predicted"/>
<dbReference type="Proteomes" id="UP000479710">
    <property type="component" value="Unassembled WGS sequence"/>
</dbReference>
<keyword evidence="1" id="KW-0472">Membrane</keyword>
<evidence type="ECO:0000313" key="2">
    <source>
        <dbReference type="EMBL" id="KAF0929014.1"/>
    </source>
</evidence>
<protein>
    <submittedName>
        <fullName evidence="2">Uncharacterized protein</fullName>
    </submittedName>
</protein>